<keyword evidence="2" id="KW-0547">Nucleotide-binding</keyword>
<dbReference type="GO" id="GO:0016887">
    <property type="term" value="F:ATP hydrolysis activity"/>
    <property type="evidence" value="ECO:0007669"/>
    <property type="project" value="InterPro"/>
</dbReference>
<accession>A0A0R1QG73</accession>
<dbReference type="PROSITE" id="PS50893">
    <property type="entry name" value="ABC_TRANSPORTER_2"/>
    <property type="match status" value="1"/>
</dbReference>
<dbReference type="AlphaFoldDB" id="A0A0R1QG73"/>
<feature type="domain" description="ABC transporter" evidence="4">
    <location>
        <begin position="2"/>
        <end position="212"/>
    </location>
</feature>
<dbReference type="Pfam" id="PF00005">
    <property type="entry name" value="ABC_tran"/>
    <property type="match status" value="1"/>
</dbReference>
<protein>
    <submittedName>
        <fullName evidence="5">ABC-type polar amino acid transport system, ATPase component</fullName>
    </submittedName>
</protein>
<evidence type="ECO:0000313" key="5">
    <source>
        <dbReference type="EMBL" id="KRL43863.1"/>
    </source>
</evidence>
<reference evidence="5 6" key="1">
    <citation type="journal article" date="2015" name="Genome Announc.">
        <title>Expanding the biotechnology potential of lactobacilli through comparative genomics of 213 strains and associated genera.</title>
        <authorList>
            <person name="Sun Z."/>
            <person name="Harris H.M."/>
            <person name="McCann A."/>
            <person name="Guo C."/>
            <person name="Argimon S."/>
            <person name="Zhang W."/>
            <person name="Yang X."/>
            <person name="Jeffery I.B."/>
            <person name="Cooney J.C."/>
            <person name="Kagawa T.F."/>
            <person name="Liu W."/>
            <person name="Song Y."/>
            <person name="Salvetti E."/>
            <person name="Wrobel A."/>
            <person name="Rasinkangas P."/>
            <person name="Parkhill J."/>
            <person name="Rea M.C."/>
            <person name="O'Sullivan O."/>
            <person name="Ritari J."/>
            <person name="Douillard F.P."/>
            <person name="Paul Ross R."/>
            <person name="Yang R."/>
            <person name="Briner A.E."/>
            <person name="Felis G.E."/>
            <person name="de Vos W.M."/>
            <person name="Barrangou R."/>
            <person name="Klaenhammer T.R."/>
            <person name="Caufield P.W."/>
            <person name="Cui Y."/>
            <person name="Zhang H."/>
            <person name="O'Toole P.W."/>
        </authorList>
    </citation>
    <scope>NUCLEOTIDE SEQUENCE [LARGE SCALE GENOMIC DNA]</scope>
    <source>
        <strain evidence="5 6">DSM 13343</strain>
    </source>
</reference>
<dbReference type="SMART" id="SM00382">
    <property type="entry name" value="AAA"/>
    <property type="match status" value="1"/>
</dbReference>
<dbReference type="InterPro" id="IPR017871">
    <property type="entry name" value="ABC_transporter-like_CS"/>
</dbReference>
<evidence type="ECO:0000259" key="4">
    <source>
        <dbReference type="PROSITE" id="PS50893"/>
    </source>
</evidence>
<dbReference type="EMBL" id="AZEU01000179">
    <property type="protein sequence ID" value="KRL43863.1"/>
    <property type="molecule type" value="Genomic_DNA"/>
</dbReference>
<dbReference type="InterPro" id="IPR027417">
    <property type="entry name" value="P-loop_NTPase"/>
</dbReference>
<dbReference type="OrthoDB" id="9804199at2"/>
<evidence type="ECO:0000256" key="2">
    <source>
        <dbReference type="ARBA" id="ARBA00022741"/>
    </source>
</evidence>
<dbReference type="RefSeq" id="WP_054718810.1">
    <property type="nucleotide sequence ID" value="NZ_AZEU01000179.1"/>
</dbReference>
<dbReference type="PROSITE" id="PS00211">
    <property type="entry name" value="ABC_TRANSPORTER_1"/>
    <property type="match status" value="1"/>
</dbReference>
<evidence type="ECO:0000256" key="1">
    <source>
        <dbReference type="ARBA" id="ARBA00022448"/>
    </source>
</evidence>
<evidence type="ECO:0000256" key="3">
    <source>
        <dbReference type="ARBA" id="ARBA00022840"/>
    </source>
</evidence>
<dbReference type="PATRIC" id="fig|1423769.4.peg.1667"/>
<dbReference type="SUPFAM" id="SSF52540">
    <property type="entry name" value="P-loop containing nucleoside triphosphate hydrolases"/>
    <property type="match status" value="1"/>
</dbReference>
<dbReference type="PANTHER" id="PTHR42781">
    <property type="entry name" value="SPERMIDINE/PUTRESCINE IMPORT ATP-BINDING PROTEIN POTA"/>
    <property type="match status" value="1"/>
</dbReference>
<dbReference type="PANTHER" id="PTHR42781:SF9">
    <property type="entry name" value="AMINO ACID ABC TRANSPORTER, ATP-BINDING PROTEIN-RELATED"/>
    <property type="match status" value="1"/>
</dbReference>
<dbReference type="Gene3D" id="3.40.50.300">
    <property type="entry name" value="P-loop containing nucleotide triphosphate hydrolases"/>
    <property type="match status" value="1"/>
</dbReference>
<sequence length="213" mass="23101">MLELKNIAKSFNNQAVLADIDLTIEDHKTLAIVGPSGAGKTTLLRIIAGLSPADSGEFTWQNKSTTPQQLRKDGVIGVVFQGFELFPNMTVLKNITLAPTLQGVSATDAEKRARDLLEQLDLPDQADAYPFSLSGGQKQRIAIARALALKPEILLYDEPTSALDPNLRHSVANLINAFKAQGMTQVVVTHDMEFAQEVADTTFTVKKLGGERS</sequence>
<gene>
    <name evidence="5" type="ORF">FD01_GL001557</name>
</gene>
<keyword evidence="6" id="KW-1185">Reference proteome</keyword>
<dbReference type="InterPro" id="IPR003439">
    <property type="entry name" value="ABC_transporter-like_ATP-bd"/>
</dbReference>
<organism evidence="5 6">
    <name type="scientific">Lacticaseibacillus manihotivorans DSM 13343 = JCM 12514</name>
    <dbReference type="NCBI Taxonomy" id="1423769"/>
    <lineage>
        <taxon>Bacteria</taxon>
        <taxon>Bacillati</taxon>
        <taxon>Bacillota</taxon>
        <taxon>Bacilli</taxon>
        <taxon>Lactobacillales</taxon>
        <taxon>Lactobacillaceae</taxon>
        <taxon>Lacticaseibacillus</taxon>
    </lineage>
</organism>
<keyword evidence="1" id="KW-0813">Transport</keyword>
<keyword evidence="3" id="KW-0067">ATP-binding</keyword>
<evidence type="ECO:0000313" key="6">
    <source>
        <dbReference type="Proteomes" id="UP000051790"/>
    </source>
</evidence>
<dbReference type="InterPro" id="IPR050093">
    <property type="entry name" value="ABC_SmlMolc_Importer"/>
</dbReference>
<dbReference type="GO" id="GO:0005524">
    <property type="term" value="F:ATP binding"/>
    <property type="evidence" value="ECO:0007669"/>
    <property type="project" value="UniProtKB-KW"/>
</dbReference>
<proteinExistence type="predicted"/>
<dbReference type="InterPro" id="IPR003593">
    <property type="entry name" value="AAA+_ATPase"/>
</dbReference>
<name>A0A0R1QG73_9LACO</name>
<dbReference type="Proteomes" id="UP000051790">
    <property type="component" value="Unassembled WGS sequence"/>
</dbReference>
<comment type="caution">
    <text evidence="5">The sequence shown here is derived from an EMBL/GenBank/DDBJ whole genome shotgun (WGS) entry which is preliminary data.</text>
</comment>